<keyword evidence="3" id="KW-1185">Reference proteome</keyword>
<accession>A0ABV5B6W3</accession>
<feature type="region of interest" description="Disordered" evidence="1">
    <location>
        <begin position="1"/>
        <end position="21"/>
    </location>
</feature>
<feature type="compositionally biased region" description="Basic residues" evidence="1">
    <location>
        <begin position="1"/>
        <end position="13"/>
    </location>
</feature>
<dbReference type="RefSeq" id="WP_355323480.1">
    <property type="nucleotide sequence ID" value="NZ_JBHILM010000010.1"/>
</dbReference>
<evidence type="ECO:0000313" key="2">
    <source>
        <dbReference type="EMBL" id="MFB5681419.1"/>
    </source>
</evidence>
<sequence>MANQKKGRAKKKAPLPQSPSLLSQLSPQQIAVIAGLLSNALTVDSILVDKDQRLQIVLGGSLRRRSKLDQLLEELDGVSLREFFNALGSNF</sequence>
<dbReference type="EMBL" id="JBHILM010000010">
    <property type="protein sequence ID" value="MFB5681419.1"/>
    <property type="molecule type" value="Genomic_DNA"/>
</dbReference>
<protein>
    <submittedName>
        <fullName evidence="2">Uncharacterized protein</fullName>
    </submittedName>
</protein>
<gene>
    <name evidence="2" type="ORF">ACE3NQ_10900</name>
</gene>
<proteinExistence type="predicted"/>
<evidence type="ECO:0000313" key="3">
    <source>
        <dbReference type="Proteomes" id="UP001580407"/>
    </source>
</evidence>
<organism evidence="2 3">
    <name type="scientific">Paenibacillus terreus</name>
    <dbReference type="NCBI Taxonomy" id="1387834"/>
    <lineage>
        <taxon>Bacteria</taxon>
        <taxon>Bacillati</taxon>
        <taxon>Bacillota</taxon>
        <taxon>Bacilli</taxon>
        <taxon>Bacillales</taxon>
        <taxon>Paenibacillaceae</taxon>
        <taxon>Paenibacillus</taxon>
    </lineage>
</organism>
<reference evidence="2 3" key="1">
    <citation type="submission" date="2024-09" db="EMBL/GenBank/DDBJ databases">
        <authorList>
            <person name="Ruan L."/>
        </authorList>
    </citation>
    <scope>NUCLEOTIDE SEQUENCE [LARGE SCALE GENOMIC DNA]</scope>
    <source>
        <strain evidence="2 3">D33</strain>
    </source>
</reference>
<evidence type="ECO:0000256" key="1">
    <source>
        <dbReference type="SAM" id="MobiDB-lite"/>
    </source>
</evidence>
<comment type="caution">
    <text evidence="2">The sequence shown here is derived from an EMBL/GenBank/DDBJ whole genome shotgun (WGS) entry which is preliminary data.</text>
</comment>
<name>A0ABV5B6W3_9BACL</name>
<dbReference type="Proteomes" id="UP001580407">
    <property type="component" value="Unassembled WGS sequence"/>
</dbReference>